<sequence>MSTVISLERCESTKECGADADANDLERANQKITKEVASCGSRTHEPEGLAPEASILLSRGNIHQAFRRLRTSMGTLYNITAVVVKLNWHLNFLTEEEPN</sequence>
<reference evidence="1 2" key="1">
    <citation type="journal article" date="2018" name="Genome Biol. Evol.">
        <title>Multiple Roots of Fruiting Body Formation in Amoebozoa.</title>
        <authorList>
            <person name="Hillmann F."/>
            <person name="Forbes G."/>
            <person name="Novohradska S."/>
            <person name="Ferling I."/>
            <person name="Riege K."/>
            <person name="Groth M."/>
            <person name="Westermann M."/>
            <person name="Marz M."/>
            <person name="Spaller T."/>
            <person name="Winckler T."/>
            <person name="Schaap P."/>
            <person name="Glockner G."/>
        </authorList>
    </citation>
    <scope>NUCLEOTIDE SEQUENCE [LARGE SCALE GENOMIC DNA]</scope>
    <source>
        <strain evidence="1 2">Jena</strain>
    </source>
</reference>
<name>A0A2P6NPZ6_9EUKA</name>
<comment type="caution">
    <text evidence="1">The sequence shown here is derived from an EMBL/GenBank/DDBJ whole genome shotgun (WGS) entry which is preliminary data.</text>
</comment>
<gene>
    <name evidence="1" type="ORF">PROFUN_05807</name>
</gene>
<dbReference type="EMBL" id="MDYQ01000036">
    <property type="protein sequence ID" value="PRP86036.1"/>
    <property type="molecule type" value="Genomic_DNA"/>
</dbReference>
<dbReference type="AlphaFoldDB" id="A0A2P6NPZ6"/>
<accession>A0A2P6NPZ6</accession>
<proteinExistence type="predicted"/>
<organism evidence="1 2">
    <name type="scientific">Planoprotostelium fungivorum</name>
    <dbReference type="NCBI Taxonomy" id="1890364"/>
    <lineage>
        <taxon>Eukaryota</taxon>
        <taxon>Amoebozoa</taxon>
        <taxon>Evosea</taxon>
        <taxon>Variosea</taxon>
        <taxon>Cavosteliida</taxon>
        <taxon>Cavosteliaceae</taxon>
        <taxon>Planoprotostelium</taxon>
    </lineage>
</organism>
<evidence type="ECO:0000313" key="2">
    <source>
        <dbReference type="Proteomes" id="UP000241769"/>
    </source>
</evidence>
<protein>
    <submittedName>
        <fullName evidence="1">Uncharacterized protein</fullName>
    </submittedName>
</protein>
<evidence type="ECO:0000313" key="1">
    <source>
        <dbReference type="EMBL" id="PRP86036.1"/>
    </source>
</evidence>
<dbReference type="Proteomes" id="UP000241769">
    <property type="component" value="Unassembled WGS sequence"/>
</dbReference>
<dbReference type="InParanoid" id="A0A2P6NPZ6"/>
<keyword evidence="2" id="KW-1185">Reference proteome</keyword>